<dbReference type="Gene3D" id="2.60.200.40">
    <property type="match status" value="1"/>
</dbReference>
<dbReference type="Gene3D" id="3.40.50.10330">
    <property type="entry name" value="Probable inorganic polyphosphate/atp-NAD kinase, domain 1"/>
    <property type="match status" value="1"/>
</dbReference>
<feature type="region of interest" description="Disordered" evidence="1">
    <location>
        <begin position="336"/>
        <end position="413"/>
    </location>
</feature>
<gene>
    <name evidence="3" type="primary">g4421</name>
    <name evidence="3" type="ORF">VP750_LOCUS3768</name>
</gene>
<evidence type="ECO:0000313" key="3">
    <source>
        <dbReference type="EMBL" id="CAL5222109.1"/>
    </source>
</evidence>
<dbReference type="Proteomes" id="UP001497392">
    <property type="component" value="Unassembled WGS sequence"/>
</dbReference>
<feature type="compositionally biased region" description="Polar residues" evidence="1">
    <location>
        <begin position="336"/>
        <end position="346"/>
    </location>
</feature>
<accession>A0ABP1FTD4</accession>
<evidence type="ECO:0000256" key="1">
    <source>
        <dbReference type="SAM" id="MobiDB-lite"/>
    </source>
</evidence>
<dbReference type="SUPFAM" id="SSF111331">
    <property type="entry name" value="NAD kinase/diacylglycerol kinase-like"/>
    <property type="match status" value="1"/>
</dbReference>
<evidence type="ECO:0000259" key="2">
    <source>
        <dbReference type="PROSITE" id="PS50146"/>
    </source>
</evidence>
<dbReference type="InterPro" id="IPR017438">
    <property type="entry name" value="ATP-NAD_kinase_N"/>
</dbReference>
<keyword evidence="4" id="KW-1185">Reference proteome</keyword>
<protein>
    <submittedName>
        <fullName evidence="3">G4421 protein</fullName>
    </submittedName>
</protein>
<feature type="compositionally biased region" description="Polar residues" evidence="1">
    <location>
        <begin position="381"/>
        <end position="413"/>
    </location>
</feature>
<dbReference type="PROSITE" id="PS50146">
    <property type="entry name" value="DAGK"/>
    <property type="match status" value="1"/>
</dbReference>
<organism evidence="3 4">
    <name type="scientific">Coccomyxa viridis</name>
    <dbReference type="NCBI Taxonomy" id="1274662"/>
    <lineage>
        <taxon>Eukaryota</taxon>
        <taxon>Viridiplantae</taxon>
        <taxon>Chlorophyta</taxon>
        <taxon>core chlorophytes</taxon>
        <taxon>Trebouxiophyceae</taxon>
        <taxon>Trebouxiophyceae incertae sedis</taxon>
        <taxon>Coccomyxaceae</taxon>
        <taxon>Coccomyxa</taxon>
    </lineage>
</organism>
<feature type="compositionally biased region" description="Polar residues" evidence="1">
    <location>
        <begin position="358"/>
        <end position="374"/>
    </location>
</feature>
<evidence type="ECO:0000313" key="4">
    <source>
        <dbReference type="Proteomes" id="UP001497392"/>
    </source>
</evidence>
<dbReference type="SMART" id="SM00046">
    <property type="entry name" value="DAGKc"/>
    <property type="match status" value="1"/>
</dbReference>
<sequence length="554" mass="59892">MNGQMALLNGVKGSLTDITEASSGSVIPVTCKGRAGELTITANTGALFNIPEGKQAARTSLLDCCSNGAVSFEIKQEDLIGGTIVSGTTIQIWYCKHATQSPDRPIRRLLKSAKLVCVTEGAAQHAVRLLREAAAPRKKDTQRRLLIIVNPCSGRGKARHTFTKHVRPILEAAGFHLDVRETQGPGHATDIVKEAELQIFDAVVAVGGDGTIFEILQGYFHGEDWAQRVRAPFCLVPSGSGNALAANCGLWTPETAAIAICKGRTRALDIFSVVQPPSRRYFAFLSIYYGMMANLDHGTDHLRWMGSMRFTLGAIHEVLRHRRYAATVAYMPAAKSTQDSAKMESPTQEHVKHPSPVPSTQHSSSNAEAHSTQLPPEDNVLHSSSNAEARRTQQATEGNGHSSGATPGSCSSAGPSLQLLQALGPEDQLQLSHIAEMHPGWQLLSPRDTSFFAAVNLPMLDFHSSTGPQADFNSGCLDIIYVPNITNRKQGLEWLDQLGKGRHMDGNLTHLKKACAMIIEPYSEGTSLVVDGEAIPYKRVYLEVHPSLCSVIVA</sequence>
<reference evidence="3 4" key="1">
    <citation type="submission" date="2024-06" db="EMBL/GenBank/DDBJ databases">
        <authorList>
            <person name="Kraege A."/>
            <person name="Thomma B."/>
        </authorList>
    </citation>
    <scope>NUCLEOTIDE SEQUENCE [LARGE SCALE GENOMIC DNA]</scope>
</reference>
<dbReference type="InterPro" id="IPR001206">
    <property type="entry name" value="Diacylglycerol_kinase_cat_dom"/>
</dbReference>
<dbReference type="EMBL" id="CAXHTA020000006">
    <property type="protein sequence ID" value="CAL5222109.1"/>
    <property type="molecule type" value="Genomic_DNA"/>
</dbReference>
<comment type="caution">
    <text evidence="3">The sequence shown here is derived from an EMBL/GenBank/DDBJ whole genome shotgun (WGS) entry which is preliminary data.</text>
</comment>
<dbReference type="InterPro" id="IPR050187">
    <property type="entry name" value="Lipid_Phosphate_FormReg"/>
</dbReference>
<proteinExistence type="predicted"/>
<dbReference type="Pfam" id="PF00781">
    <property type="entry name" value="DAGK_cat"/>
    <property type="match status" value="1"/>
</dbReference>
<name>A0ABP1FTD4_9CHLO</name>
<dbReference type="InterPro" id="IPR016064">
    <property type="entry name" value="NAD/diacylglycerol_kinase_sf"/>
</dbReference>
<dbReference type="PANTHER" id="PTHR12358">
    <property type="entry name" value="SPHINGOSINE KINASE"/>
    <property type="match status" value="1"/>
</dbReference>
<feature type="domain" description="DAGKc" evidence="2">
    <location>
        <begin position="140"/>
        <end position="277"/>
    </location>
</feature>
<dbReference type="PANTHER" id="PTHR12358:SF31">
    <property type="entry name" value="ACYLGLYCEROL KINASE, MITOCHONDRIAL"/>
    <property type="match status" value="1"/>
</dbReference>